<evidence type="ECO:0000313" key="26">
    <source>
        <dbReference type="Proteomes" id="UP001274896"/>
    </source>
</evidence>
<comment type="caution">
    <text evidence="25">The sequence shown here is derived from an EMBL/GenBank/DDBJ whole genome shotgun (WGS) entry which is preliminary data.</text>
</comment>
<sequence length="1595" mass="181370">MPSIVVTMALVSWKETCLLAALVMGCYWNSLLCGFVFDDVSAILDNKDLRPSTPIQNLFLNDFWGTPMSEERSHKSYRPLTVLTFRLNYLLSELSPASYHLFNMVLHVAVCVLFLRFCRLLMDRTTSLVATLLFAVHPIHTEAMLLLPLLTKLVRSSFETLRFLVRSFYLITNLQKLRQALGSQVVLPDDWETTAEVIRETGRKVLGVSSGRRKEDKETCWWNEEVQDSIQRKRLAKKKWDMDRTEENRQEYKELQRRVKREVSKAKQKAYDELYTRLDTREGEKDLYRVLTSEESVQRRWKEYFEELMNEEDEREKRVEGVNSVEQKVDKIRKDEVRKALKRMKSGKAVGPDDIPVEVWKCLGEAAVEFLTSLFNRVLESERMPEEWRSVLALIFKNKGDVQSCSNYRGIKLMSHTMKLWERVVEARLRKVVEICEQQYGFMPRKSTTDAIFALRILMEKYRDGQRELHCVFVDLEKAYDRVPREELWYCMRKSGVAEKYVRAVQDMYERSRTVVRCAVGQTEECKVEVGLHQGSALSPFLFAIVMDQLSEEVRQESPWTMMFVDDIVICSESREQVEESLERWRCALERRGMKVTGVVGRAELLSSIFLLAAFLAYTKSKGPDRSIVWTPIVLTVFLVAVATLCKEQGITVIGICCVYEVFVAQGFTLPLLMEMALQVVRGKDMFPYAVLQTLLKLVVLVISTLLLVIVRVQVIQSQLPVFTRFDNPAAVSSMPARQLTFNYLLPVNAWLLLNPSELCCDWTMGTIPLVESLLDPRNLATLAFYVLLGLLAYHSLRHAHSSAKTVLMPKSKQLCPSIHPAVICPSIHPSSYMSIHPSSRQSVRLSVRPSNRQSVRPSVQATVCPSNRPSVRPSNRQSVRPSVCPSNRSSVRLSKQPSVQATVRPSVCPSKQLSVRLSKQPSVRPSVQATVCPSNRLSKQPSVRPSKQPSVRPSVRLSKRPSVCPSNRLSKQPSVCPSKQPSVRPSVCPSNRLSKQPSVRPSKQPSVQATVRPSICPSKQPSVRPSVQATALSLLVLPFIPASNLFFPVGFVVAERVLYIPSMGFCVLVAHGFKSLASRGTLKKVSWLFMGVLLITHTLKTFYRTWDWESEYTLFTSALKVNKNNAKLWNNVGHALENQNDYDRALRYFLQATRVQPDDIGAHMNVGRTYKNLNRSKEAEEAYLVAKSLMPQVIPGKKYATRVAPNHLNVYINLANLIRANDSRLEEADQLYRQAISMRPDFKQAYISRGELLLKMNKPSEAKDAYLRALELDHTNADLWYNLAIVNIEMKDPSEALRNFNRALDLNPRHKLALFNSALLMQESGEVKLRPEANRRFLSYVAEEPDDANGYFNLGMLAMDAEENEAAERWMRKAIALQPGFRSALFNLALLLAQGKRERDALAVLDELLRHHPEHSKGLILKGDILMNQLKDTQGAREAFERILRSDPGNVQAKHNLCVVYFEERQLARAEQCLQETLAMAPHEEYVQRHLAIVRAKMAAMSAAGKPLAPAEGAEIPQQKPAQREEEEDEAGGEKNLRKSSHAENSSGRGKKLDGGQAGKRTKSKSTQEIKDIEKKREAALKRLEEIERILSSD</sequence>
<feature type="repeat" description="TPR" evidence="20">
    <location>
        <begin position="1349"/>
        <end position="1382"/>
    </location>
</feature>
<evidence type="ECO:0000256" key="20">
    <source>
        <dbReference type="PROSITE-ProRule" id="PRU00339"/>
    </source>
</evidence>
<dbReference type="InterPro" id="IPR043502">
    <property type="entry name" value="DNA/RNA_pol_sf"/>
</dbReference>
<protein>
    <recommendedName>
        <fullName evidence="17">Protein O-mannosyl-transferase TMTC3</fullName>
        <ecNumber evidence="7">2.4.1.109</ecNumber>
        <ecNumber evidence="6">3.1.26.4</ecNumber>
    </recommendedName>
    <alternativeName>
        <fullName evidence="19">Transmembrane O-mannosyltransferase targeting cadherins 3</fullName>
    </alternativeName>
    <alternativeName>
        <fullName evidence="18">Transmembrane and tetratricopeptide repeat-containing 3</fullName>
    </alternativeName>
</protein>
<evidence type="ECO:0000256" key="1">
    <source>
        <dbReference type="ARBA" id="ARBA00004141"/>
    </source>
</evidence>
<feature type="region of interest" description="Disordered" evidence="22">
    <location>
        <begin position="918"/>
        <end position="1012"/>
    </location>
</feature>
<evidence type="ECO:0000256" key="13">
    <source>
        <dbReference type="ARBA" id="ARBA00022989"/>
    </source>
</evidence>
<evidence type="ECO:0000256" key="2">
    <source>
        <dbReference type="ARBA" id="ARBA00004240"/>
    </source>
</evidence>
<feature type="coiled-coil region" evidence="21">
    <location>
        <begin position="235"/>
        <end position="269"/>
    </location>
</feature>
<dbReference type="FunFam" id="1.25.40.10:FF:000528">
    <property type="entry name" value="Transmembrane and TPR repeat-containing protein 3"/>
    <property type="match status" value="1"/>
</dbReference>
<feature type="domain" description="Reverse transcriptase" evidence="24">
    <location>
        <begin position="376"/>
        <end position="635"/>
    </location>
</feature>
<dbReference type="Pfam" id="PF00078">
    <property type="entry name" value="RVT_1"/>
    <property type="match status" value="1"/>
</dbReference>
<evidence type="ECO:0000256" key="10">
    <source>
        <dbReference type="ARBA" id="ARBA00022737"/>
    </source>
</evidence>
<evidence type="ECO:0000259" key="24">
    <source>
        <dbReference type="PROSITE" id="PS50878"/>
    </source>
</evidence>
<evidence type="ECO:0000256" key="22">
    <source>
        <dbReference type="SAM" id="MobiDB-lite"/>
    </source>
</evidence>
<dbReference type="FunFam" id="1.25.40.10:FF:000239">
    <property type="entry name" value="Transmembrane and TPR repeat-containing protein 3"/>
    <property type="match status" value="1"/>
</dbReference>
<evidence type="ECO:0000256" key="18">
    <source>
        <dbReference type="ARBA" id="ARBA00075262"/>
    </source>
</evidence>
<dbReference type="EC" id="2.4.1.109" evidence="7"/>
<evidence type="ECO:0000256" key="23">
    <source>
        <dbReference type="SAM" id="Phobius"/>
    </source>
</evidence>
<evidence type="ECO:0000256" key="11">
    <source>
        <dbReference type="ARBA" id="ARBA00022803"/>
    </source>
</evidence>
<dbReference type="InterPro" id="IPR019734">
    <property type="entry name" value="TPR_rpt"/>
</dbReference>
<evidence type="ECO:0000256" key="9">
    <source>
        <dbReference type="ARBA" id="ARBA00022692"/>
    </source>
</evidence>
<feature type="compositionally biased region" description="Polar residues" evidence="22">
    <location>
        <begin position="965"/>
        <end position="1012"/>
    </location>
</feature>
<comment type="subcellular location">
    <subcellularLocation>
        <location evidence="2">Endoplasmic reticulum</location>
    </subcellularLocation>
    <subcellularLocation>
        <location evidence="1">Membrane</location>
        <topology evidence="1">Multi-pass membrane protein</topology>
    </subcellularLocation>
</comment>
<comment type="similarity">
    <text evidence="4">Belongs to the TMTC family.</text>
</comment>
<dbReference type="EC" id="3.1.26.4" evidence="6"/>
<evidence type="ECO:0000256" key="17">
    <source>
        <dbReference type="ARBA" id="ARBA00067886"/>
    </source>
</evidence>
<comment type="similarity">
    <text evidence="5">Belongs to the beta type-B retroviral polymerase family. HERV class-II K(HML-2) pol subfamily.</text>
</comment>
<feature type="transmembrane region" description="Helical" evidence="23">
    <location>
        <begin position="627"/>
        <end position="645"/>
    </location>
</feature>
<feature type="transmembrane region" description="Helical" evidence="23">
    <location>
        <begin position="97"/>
        <end position="115"/>
    </location>
</feature>
<keyword evidence="26" id="KW-1185">Reference proteome</keyword>
<evidence type="ECO:0000256" key="3">
    <source>
        <dbReference type="ARBA" id="ARBA00004922"/>
    </source>
</evidence>
<reference evidence="25" key="1">
    <citation type="submission" date="2023-06" db="EMBL/GenBank/DDBJ databases">
        <title>Male Hemibagrus guttatus genome.</title>
        <authorList>
            <person name="Bian C."/>
        </authorList>
    </citation>
    <scope>NUCLEOTIDE SEQUENCE</scope>
    <source>
        <strain evidence="25">Male_cb2023</strain>
        <tissue evidence="25">Muscle</tissue>
    </source>
</reference>
<feature type="compositionally biased region" description="Polar residues" evidence="22">
    <location>
        <begin position="918"/>
        <end position="952"/>
    </location>
</feature>
<dbReference type="Pfam" id="PF14559">
    <property type="entry name" value="TPR_19"/>
    <property type="match status" value="1"/>
</dbReference>
<dbReference type="Proteomes" id="UP001274896">
    <property type="component" value="Unassembled WGS sequence"/>
</dbReference>
<feature type="transmembrane region" description="Helical" evidence="23">
    <location>
        <begin position="695"/>
        <end position="715"/>
    </location>
</feature>
<comment type="pathway">
    <text evidence="3">Protein modification; protein glycosylation.</text>
</comment>
<dbReference type="Pfam" id="PF07719">
    <property type="entry name" value="TPR_2"/>
    <property type="match status" value="1"/>
</dbReference>
<keyword evidence="21" id="KW-0175">Coiled coil</keyword>
<evidence type="ECO:0000256" key="7">
    <source>
        <dbReference type="ARBA" id="ARBA00012839"/>
    </source>
</evidence>
<keyword evidence="14 23" id="KW-0472">Membrane</keyword>
<evidence type="ECO:0000256" key="16">
    <source>
        <dbReference type="ARBA" id="ARBA00054953"/>
    </source>
</evidence>
<feature type="repeat" description="TPR" evidence="20">
    <location>
        <begin position="1244"/>
        <end position="1277"/>
    </location>
</feature>
<name>A0AAE0V575_9TELE</name>
<dbReference type="Pfam" id="PF00515">
    <property type="entry name" value="TPR_1"/>
    <property type="match status" value="1"/>
</dbReference>
<keyword evidence="12" id="KW-0256">Endoplasmic reticulum</keyword>
<comment type="function">
    <text evidence="16">Transfers mannosyl residues to the hydroxyl group of serine or threonine residues. The 4 members of the TMTC family are O-mannosyl-transferases dedicated primarily to the cadherin superfamily, each member seems to have a distinct role in decorating the cadherin domains with O-linked mannose glycans at specific regions. Also acts as O-mannosyl-transferase on other proteins such as PDIA3. Involved in the positive regulation of proteasomal protein degradation in the endoplasmic reticulum (ER), and the control of ER stress response.</text>
</comment>
<dbReference type="GO" id="GO:0004523">
    <property type="term" value="F:RNA-DNA hybrid ribonuclease activity"/>
    <property type="evidence" value="ECO:0007669"/>
    <property type="project" value="UniProtKB-EC"/>
</dbReference>
<dbReference type="Gene3D" id="3.30.70.270">
    <property type="match status" value="1"/>
</dbReference>
<evidence type="ECO:0000256" key="12">
    <source>
        <dbReference type="ARBA" id="ARBA00022824"/>
    </source>
</evidence>
<keyword evidence="9 23" id="KW-0812">Transmembrane</keyword>
<keyword evidence="10" id="KW-0677">Repeat</keyword>
<feature type="region of interest" description="Disordered" evidence="22">
    <location>
        <begin position="1508"/>
        <end position="1574"/>
    </location>
</feature>
<dbReference type="Pfam" id="PF13181">
    <property type="entry name" value="TPR_8"/>
    <property type="match status" value="3"/>
</dbReference>
<evidence type="ECO:0000256" key="15">
    <source>
        <dbReference type="ARBA" id="ARBA00023180"/>
    </source>
</evidence>
<dbReference type="GO" id="GO:0060255">
    <property type="term" value="P:regulation of macromolecule metabolic process"/>
    <property type="evidence" value="ECO:0007669"/>
    <property type="project" value="UniProtKB-ARBA"/>
</dbReference>
<dbReference type="CDD" id="cd01650">
    <property type="entry name" value="RT_nLTR_like"/>
    <property type="match status" value="1"/>
</dbReference>
<keyword evidence="15" id="KW-0325">Glycoprotein</keyword>
<feature type="repeat" description="TPR" evidence="20">
    <location>
        <begin position="1278"/>
        <end position="1311"/>
    </location>
</feature>
<dbReference type="Pfam" id="PF13174">
    <property type="entry name" value="TPR_6"/>
    <property type="match status" value="1"/>
</dbReference>
<evidence type="ECO:0000256" key="21">
    <source>
        <dbReference type="SAM" id="Coils"/>
    </source>
</evidence>
<dbReference type="InterPro" id="IPR013105">
    <property type="entry name" value="TPR_2"/>
</dbReference>
<dbReference type="PANTHER" id="PTHR44395:SF1">
    <property type="entry name" value="PROTEIN O-MANNOSYL-TRANSFERASE TMTC3"/>
    <property type="match status" value="1"/>
</dbReference>
<keyword evidence="8" id="KW-0808">Transferase</keyword>
<dbReference type="GO" id="GO:0004169">
    <property type="term" value="F:dolichyl-phosphate-mannose-protein mannosyltransferase activity"/>
    <property type="evidence" value="ECO:0007669"/>
    <property type="project" value="UniProtKB-EC"/>
</dbReference>
<evidence type="ECO:0000256" key="4">
    <source>
        <dbReference type="ARBA" id="ARBA00007882"/>
    </source>
</evidence>
<dbReference type="InterPro" id="IPR013618">
    <property type="entry name" value="TMTC_DUF1736"/>
</dbReference>
<evidence type="ECO:0000256" key="6">
    <source>
        <dbReference type="ARBA" id="ARBA00012180"/>
    </source>
</evidence>
<accession>A0AAE0V575</accession>
<dbReference type="GO" id="GO:0005783">
    <property type="term" value="C:endoplasmic reticulum"/>
    <property type="evidence" value="ECO:0007669"/>
    <property type="project" value="UniProtKB-SubCell"/>
</dbReference>
<feature type="transmembrane region" description="Helical" evidence="23">
    <location>
        <begin position="599"/>
        <end position="618"/>
    </location>
</feature>
<dbReference type="GO" id="GO:0016020">
    <property type="term" value="C:membrane"/>
    <property type="evidence" value="ECO:0007669"/>
    <property type="project" value="UniProtKB-SubCell"/>
</dbReference>
<dbReference type="InterPro" id="IPR011990">
    <property type="entry name" value="TPR-like_helical_dom_sf"/>
</dbReference>
<feature type="region of interest" description="Disordered" evidence="22">
    <location>
        <begin position="847"/>
        <end position="906"/>
    </location>
</feature>
<dbReference type="EMBL" id="JAUCMX010000009">
    <property type="protein sequence ID" value="KAK3535968.1"/>
    <property type="molecule type" value="Genomic_DNA"/>
</dbReference>
<dbReference type="Pfam" id="PF08409">
    <property type="entry name" value="TMTC_DUF1736"/>
    <property type="match status" value="1"/>
</dbReference>
<evidence type="ECO:0000313" key="25">
    <source>
        <dbReference type="EMBL" id="KAK3535968.1"/>
    </source>
</evidence>
<keyword evidence="11 20" id="KW-0802">TPR repeat</keyword>
<keyword evidence="13 23" id="KW-1133">Transmembrane helix</keyword>
<dbReference type="InterPro" id="IPR000477">
    <property type="entry name" value="RT_dom"/>
</dbReference>
<gene>
    <name evidence="25" type="ORF">QTP70_022857</name>
</gene>
<feature type="transmembrane region" description="Helical" evidence="23">
    <location>
        <begin position="651"/>
        <end position="674"/>
    </location>
</feature>
<dbReference type="PANTHER" id="PTHR44395">
    <property type="match status" value="1"/>
</dbReference>
<evidence type="ECO:0000256" key="14">
    <source>
        <dbReference type="ARBA" id="ARBA00023136"/>
    </source>
</evidence>
<dbReference type="InterPro" id="IPR043128">
    <property type="entry name" value="Rev_trsase/Diguanyl_cyclase"/>
</dbReference>
<dbReference type="PROSITE" id="PS50293">
    <property type="entry name" value="TPR_REGION"/>
    <property type="match status" value="2"/>
</dbReference>
<dbReference type="SMART" id="SM00028">
    <property type="entry name" value="TPR"/>
    <property type="match status" value="9"/>
</dbReference>
<feature type="repeat" description="TPR" evidence="20">
    <location>
        <begin position="1127"/>
        <end position="1160"/>
    </location>
</feature>
<dbReference type="SUPFAM" id="SSF48452">
    <property type="entry name" value="TPR-like"/>
    <property type="match status" value="2"/>
</dbReference>
<dbReference type="PROSITE" id="PS50878">
    <property type="entry name" value="RT_POL"/>
    <property type="match status" value="1"/>
</dbReference>
<feature type="transmembrane region" description="Helical" evidence="23">
    <location>
        <begin position="1030"/>
        <end position="1052"/>
    </location>
</feature>
<evidence type="ECO:0000256" key="8">
    <source>
        <dbReference type="ARBA" id="ARBA00022679"/>
    </source>
</evidence>
<dbReference type="Gene3D" id="1.25.40.10">
    <property type="entry name" value="Tetratricopeptide repeat domain"/>
    <property type="match status" value="3"/>
</dbReference>
<proteinExistence type="inferred from homology"/>
<evidence type="ECO:0000256" key="19">
    <source>
        <dbReference type="ARBA" id="ARBA00078084"/>
    </source>
</evidence>
<organism evidence="25 26">
    <name type="scientific">Hemibagrus guttatus</name>
    <dbReference type="NCBI Taxonomy" id="175788"/>
    <lineage>
        <taxon>Eukaryota</taxon>
        <taxon>Metazoa</taxon>
        <taxon>Chordata</taxon>
        <taxon>Craniata</taxon>
        <taxon>Vertebrata</taxon>
        <taxon>Euteleostomi</taxon>
        <taxon>Actinopterygii</taxon>
        <taxon>Neopterygii</taxon>
        <taxon>Teleostei</taxon>
        <taxon>Ostariophysi</taxon>
        <taxon>Siluriformes</taxon>
        <taxon>Bagridae</taxon>
        <taxon>Hemibagrus</taxon>
    </lineage>
</organism>
<dbReference type="SUPFAM" id="SSF56672">
    <property type="entry name" value="DNA/RNA polymerases"/>
    <property type="match status" value="1"/>
</dbReference>
<dbReference type="PROSITE" id="PS50005">
    <property type="entry name" value="TPR"/>
    <property type="match status" value="4"/>
</dbReference>
<evidence type="ECO:0000256" key="5">
    <source>
        <dbReference type="ARBA" id="ARBA00010879"/>
    </source>
</evidence>
<dbReference type="FunFam" id="1.25.40.10:FF:000175">
    <property type="entry name" value="transmembrane and TPR repeat-containing protein 3"/>
    <property type="match status" value="1"/>
</dbReference>